<feature type="compositionally biased region" description="Polar residues" evidence="6">
    <location>
        <begin position="1"/>
        <end position="12"/>
    </location>
</feature>
<dbReference type="SUPFAM" id="SSF57667">
    <property type="entry name" value="beta-beta-alpha zinc fingers"/>
    <property type="match status" value="2"/>
</dbReference>
<dbReference type="eggNOG" id="KOG1721">
    <property type="taxonomic scope" value="Eukaryota"/>
</dbReference>
<reference evidence="8 9" key="1">
    <citation type="journal article" date="2016" name="PLoS ONE">
        <title>Sequence Assembly of Yarrowia lipolytica Strain W29/CLIB89 Shows Transposable Element Diversity.</title>
        <authorList>
            <person name="Magnan C."/>
            <person name="Yu J."/>
            <person name="Chang I."/>
            <person name="Jahn E."/>
            <person name="Kanomata Y."/>
            <person name="Wu J."/>
            <person name="Zeller M."/>
            <person name="Oakes M."/>
            <person name="Baldi P."/>
            <person name="Sandmeyer S."/>
        </authorList>
    </citation>
    <scope>NUCLEOTIDE SEQUENCE [LARGE SCALE GENOMIC DNA]</scope>
    <source>
        <strain evidence="9">CLIB89(W29)</strain>
    </source>
</reference>
<feature type="region of interest" description="Disordered" evidence="6">
    <location>
        <begin position="359"/>
        <end position="440"/>
    </location>
</feature>
<evidence type="ECO:0000256" key="2">
    <source>
        <dbReference type="ARBA" id="ARBA00022737"/>
    </source>
</evidence>
<sequence>MPMVLYSSQAMPQQHHQHQQQHQQPYYYDRYTQGVQHMPLPYQGQGQMSQQQQQQQQQMSQQVPPQQVPSQQVPHQLPPQHQMSQQQVPPQQMPPQQIPPQQVPPSLPPLRKQEYIPQPPQIPQSPVTATSHLLPIGNTVVDSLMLIIQAQELDQQKIAKGEKLDANGDEIASLLPPVGLVNGGVGKKKGGPDLKHKCDFPGCDKSFHQKTHLNIHKRSHTGDKPYQCDVPGCGKRFTQRGNLRTHKRSHTGEKPFVCEHYNCGKQFAQRGNYRAHKLVHENHRPFVCRLDSCGKTFTQLGNLKAHQNKFHADTLQLLASRFKYYSKQMREGGPGMIPPEELDMIKYFGELYKNANRGIKGRGKDSVKSQMSPEPLGSAHVTPLSTPASVSHTLPPLETPNNNYSITKVKDSSLAHPTQAQQYQPRQQPFPPMQQYPQQQNQQQNFNMLYQELATMNTNWGHNQ</sequence>
<feature type="domain" description="C2H2-type" evidence="7">
    <location>
        <begin position="196"/>
        <end position="225"/>
    </location>
</feature>
<evidence type="ECO:0000256" key="5">
    <source>
        <dbReference type="PROSITE-ProRule" id="PRU00042"/>
    </source>
</evidence>
<dbReference type="PANTHER" id="PTHR14003">
    <property type="entry name" value="TRANSCRIPTIONAL REPRESSOR PROTEIN YY"/>
    <property type="match status" value="1"/>
</dbReference>
<dbReference type="GO" id="GO:0000978">
    <property type="term" value="F:RNA polymerase II cis-regulatory region sequence-specific DNA binding"/>
    <property type="evidence" value="ECO:0007669"/>
    <property type="project" value="TreeGrafter"/>
</dbReference>
<feature type="compositionally biased region" description="Pro residues" evidence="6">
    <location>
        <begin position="91"/>
        <end position="108"/>
    </location>
</feature>
<dbReference type="FunFam" id="3.30.160.60:FF:002157">
    <property type="entry name" value="Transcription factor"/>
    <property type="match status" value="1"/>
</dbReference>
<dbReference type="PROSITE" id="PS50157">
    <property type="entry name" value="ZINC_FINGER_C2H2_2"/>
    <property type="match status" value="4"/>
</dbReference>
<keyword evidence="2" id="KW-0677">Repeat</keyword>
<feature type="compositionally biased region" description="Polar residues" evidence="6">
    <location>
        <begin position="383"/>
        <end position="392"/>
    </location>
</feature>
<dbReference type="InterPro" id="IPR013087">
    <property type="entry name" value="Znf_C2H2_type"/>
</dbReference>
<feature type="compositionally biased region" description="Low complexity" evidence="6">
    <location>
        <begin position="43"/>
        <end position="90"/>
    </location>
</feature>
<feature type="compositionally biased region" description="Low complexity" evidence="6">
    <location>
        <begin position="417"/>
        <end position="427"/>
    </location>
</feature>
<keyword evidence="4" id="KW-0862">Zinc</keyword>
<dbReference type="GO" id="GO:0005667">
    <property type="term" value="C:transcription regulator complex"/>
    <property type="evidence" value="ECO:0007669"/>
    <property type="project" value="TreeGrafter"/>
</dbReference>
<feature type="domain" description="C2H2-type" evidence="7">
    <location>
        <begin position="286"/>
        <end position="316"/>
    </location>
</feature>
<dbReference type="FunFam" id="3.30.160.60:FF:000446">
    <property type="entry name" value="Zinc finger protein"/>
    <property type="match status" value="1"/>
</dbReference>
<dbReference type="GO" id="GO:0000981">
    <property type="term" value="F:DNA-binding transcription factor activity, RNA polymerase II-specific"/>
    <property type="evidence" value="ECO:0007669"/>
    <property type="project" value="TreeGrafter"/>
</dbReference>
<dbReference type="Pfam" id="PF00096">
    <property type="entry name" value="zf-C2H2"/>
    <property type="match status" value="3"/>
</dbReference>
<evidence type="ECO:0000256" key="3">
    <source>
        <dbReference type="ARBA" id="ARBA00022771"/>
    </source>
</evidence>
<dbReference type="Proteomes" id="UP000182444">
    <property type="component" value="Chromosome 1A"/>
</dbReference>
<evidence type="ECO:0000313" key="8">
    <source>
        <dbReference type="EMBL" id="AOW00747.1"/>
    </source>
</evidence>
<feature type="domain" description="C2H2-type" evidence="7">
    <location>
        <begin position="256"/>
        <end position="285"/>
    </location>
</feature>
<evidence type="ECO:0000256" key="6">
    <source>
        <dbReference type="SAM" id="MobiDB-lite"/>
    </source>
</evidence>
<dbReference type="SMART" id="SM00355">
    <property type="entry name" value="ZnF_C2H2"/>
    <property type="match status" value="4"/>
</dbReference>
<dbReference type="VEuPathDB" id="FungiDB:YALI1_A16891g"/>
<evidence type="ECO:0000259" key="7">
    <source>
        <dbReference type="PROSITE" id="PS50157"/>
    </source>
</evidence>
<dbReference type="Gene3D" id="3.30.160.60">
    <property type="entry name" value="Classic Zinc Finger"/>
    <property type="match status" value="4"/>
</dbReference>
<dbReference type="PROSITE" id="PS00028">
    <property type="entry name" value="ZINC_FINGER_C2H2_1"/>
    <property type="match status" value="4"/>
</dbReference>
<dbReference type="VEuPathDB" id="FungiDB:YALI0_A16841g"/>
<proteinExistence type="predicted"/>
<dbReference type="AlphaFoldDB" id="A0A1D8N551"/>
<feature type="region of interest" description="Disordered" evidence="6">
    <location>
        <begin position="1"/>
        <end position="24"/>
    </location>
</feature>
<dbReference type="GO" id="GO:0008270">
    <property type="term" value="F:zinc ion binding"/>
    <property type="evidence" value="ECO:0007669"/>
    <property type="project" value="UniProtKB-KW"/>
</dbReference>
<keyword evidence="3 5" id="KW-0863">Zinc-finger</keyword>
<evidence type="ECO:0000256" key="1">
    <source>
        <dbReference type="ARBA" id="ARBA00022723"/>
    </source>
</evidence>
<evidence type="ECO:0000313" key="9">
    <source>
        <dbReference type="Proteomes" id="UP000182444"/>
    </source>
</evidence>
<dbReference type="PANTHER" id="PTHR14003:SF19">
    <property type="entry name" value="YY2 TRANSCRIPTION FACTOR"/>
    <property type="match status" value="1"/>
</dbReference>
<feature type="region of interest" description="Disordered" evidence="6">
    <location>
        <begin position="38"/>
        <end position="111"/>
    </location>
</feature>
<dbReference type="EMBL" id="CP017553">
    <property type="protein sequence ID" value="AOW00747.1"/>
    <property type="molecule type" value="Genomic_DNA"/>
</dbReference>
<dbReference type="GeneID" id="94582493"/>
<name>A0A1D8N551_YARLL</name>
<dbReference type="GO" id="GO:0000785">
    <property type="term" value="C:chromatin"/>
    <property type="evidence" value="ECO:0007669"/>
    <property type="project" value="TreeGrafter"/>
</dbReference>
<keyword evidence="1" id="KW-0479">Metal-binding</keyword>
<protein>
    <recommendedName>
        <fullName evidence="7">C2H2-type domain-containing protein</fullName>
    </recommendedName>
</protein>
<accession>A0A1D8N551</accession>
<dbReference type="InterPro" id="IPR036236">
    <property type="entry name" value="Znf_C2H2_sf"/>
</dbReference>
<dbReference type="RefSeq" id="XP_068137934.1">
    <property type="nucleotide sequence ID" value="XM_068281833.1"/>
</dbReference>
<evidence type="ECO:0000256" key="4">
    <source>
        <dbReference type="ARBA" id="ARBA00022833"/>
    </source>
</evidence>
<feature type="domain" description="C2H2-type" evidence="7">
    <location>
        <begin position="226"/>
        <end position="255"/>
    </location>
</feature>
<dbReference type="FunFam" id="3.30.160.60:FF:002343">
    <property type="entry name" value="Zinc finger protein 33A"/>
    <property type="match status" value="1"/>
</dbReference>
<gene>
    <name evidence="8" type="ORF">YALI1_A16891g</name>
</gene>
<organism evidence="8 9">
    <name type="scientific">Yarrowia lipolytica</name>
    <name type="common">Candida lipolytica</name>
    <dbReference type="NCBI Taxonomy" id="4952"/>
    <lineage>
        <taxon>Eukaryota</taxon>
        <taxon>Fungi</taxon>
        <taxon>Dikarya</taxon>
        <taxon>Ascomycota</taxon>
        <taxon>Saccharomycotina</taxon>
        <taxon>Dipodascomycetes</taxon>
        <taxon>Dipodascales</taxon>
        <taxon>Dipodascales incertae sedis</taxon>
        <taxon>Yarrowia</taxon>
    </lineage>
</organism>